<feature type="transmembrane region" description="Helical" evidence="1">
    <location>
        <begin position="37"/>
        <end position="56"/>
    </location>
</feature>
<reference evidence="2 3" key="1">
    <citation type="submission" date="2023-07" db="EMBL/GenBank/DDBJ databases">
        <title>Genomic Encyclopedia of Type Strains, Phase IV (KMG-IV): sequencing the most valuable type-strain genomes for metagenomic binning, comparative biology and taxonomic classification.</title>
        <authorList>
            <person name="Goeker M."/>
        </authorList>
    </citation>
    <scope>NUCLEOTIDE SEQUENCE [LARGE SCALE GENOMIC DNA]</scope>
    <source>
        <strain evidence="2 3">DSM 23948</strain>
    </source>
</reference>
<comment type="caution">
    <text evidence="2">The sequence shown here is derived from an EMBL/GenBank/DDBJ whole genome shotgun (WGS) entry which is preliminary data.</text>
</comment>
<keyword evidence="1" id="KW-1133">Transmembrane helix</keyword>
<keyword evidence="1" id="KW-0472">Membrane</keyword>
<accession>A0ABT9V5J0</accession>
<evidence type="ECO:0000313" key="2">
    <source>
        <dbReference type="EMBL" id="MDQ0156213.1"/>
    </source>
</evidence>
<dbReference type="EMBL" id="JAUSTU010000011">
    <property type="protein sequence ID" value="MDQ0156213.1"/>
    <property type="molecule type" value="Genomic_DNA"/>
</dbReference>
<feature type="transmembrane region" description="Helical" evidence="1">
    <location>
        <begin position="63"/>
        <end position="88"/>
    </location>
</feature>
<dbReference type="Proteomes" id="UP001231362">
    <property type="component" value="Unassembled WGS sequence"/>
</dbReference>
<keyword evidence="3" id="KW-1185">Reference proteome</keyword>
<evidence type="ECO:0000313" key="3">
    <source>
        <dbReference type="Proteomes" id="UP001231362"/>
    </source>
</evidence>
<dbReference type="RefSeq" id="WP_307150736.1">
    <property type="nucleotide sequence ID" value="NZ_JAUSTU010000011.1"/>
</dbReference>
<organism evidence="2 3">
    <name type="scientific">Anoxybacillus andreesenii</name>
    <dbReference type="NCBI Taxonomy" id="1325932"/>
    <lineage>
        <taxon>Bacteria</taxon>
        <taxon>Bacillati</taxon>
        <taxon>Bacillota</taxon>
        <taxon>Bacilli</taxon>
        <taxon>Bacillales</taxon>
        <taxon>Anoxybacillaceae</taxon>
        <taxon>Anoxybacillus</taxon>
    </lineage>
</organism>
<gene>
    <name evidence="2" type="ORF">J2S07_002532</name>
</gene>
<evidence type="ECO:0008006" key="4">
    <source>
        <dbReference type="Google" id="ProtNLM"/>
    </source>
</evidence>
<proteinExistence type="predicted"/>
<evidence type="ECO:0000256" key="1">
    <source>
        <dbReference type="SAM" id="Phobius"/>
    </source>
</evidence>
<protein>
    <recommendedName>
        <fullName evidence="4">DUF3953 domain-containing protein</fullName>
    </recommendedName>
</protein>
<sequence length="92" mass="10181">MKRILSFAGLLSFLTALVALAGLNIGLLLDGDEFPDFFLIRLPMIGLALGIVGLFAKKSSRHYAIWGIGLCLFIYLFTFLMFGLAWIINTKP</sequence>
<keyword evidence="1" id="KW-0812">Transmembrane</keyword>
<name>A0ABT9V5J0_9BACL</name>